<sequence>MQALEVSSAKLTGNPDDSGWAQVHQFSPQDEEKLSARGCLFAVISTARQEEGVESVVAGRELISRLHEEYFGEITKPAFSALKEAVDKVIEEFTASWGEVEIAAAVYLNGVVYSVCGGGARAVLFRDGMLADILESSGSPRAISASGYPNDGDIFLLATKSFFDSLPAGIIRAALQGSDPASSIEALAPHIHSRENTGSVGAIVLGFRKSTEPSFVPKIQDERPEEAEAVSAELETETQVPESQAAPPEAKSKVLGIMTKGLSAISRAIGKVLPEKRIYLKGEAEQFEGGTQGRRVAISVGAILVVLLLVSIGFGIRQKSLKDTRLRYESRLTQAQHEFEESLKLASINQERARELFLSARSLVSDIEAEGFKDQEIDKLKADLSQNEGKVLGEYRGDPELFVDLSILTSGFVGDDLAASEEVVYVLNRGGKRVVSVALDTKKSEIVAGPDEIDEADTIAAYSGRVFTVSSSGIAEVGQGEVIDKDWDGGAMAYIYAGNIYLLDKAGETIWRYAGTEGGFGSKQKWNTNPIEANLENVVGITIDGAIWMGFGSGEVHKYSLGNRISFETSGINPPLTFLNAVFTNEELSNLYILDRQTGRVVAVDKEGNYKAQYINDQIKQATDLAVSEKFKKIILLVGDKLLSLEVKHL</sequence>
<organism evidence="3 4">
    <name type="scientific">Candidatus Woesebacteria bacterium GW2011_GWA1_45_8</name>
    <dbReference type="NCBI Taxonomy" id="1618559"/>
    <lineage>
        <taxon>Bacteria</taxon>
        <taxon>Candidatus Woeseibacteriota</taxon>
    </lineage>
</organism>
<feature type="region of interest" description="Disordered" evidence="1">
    <location>
        <begin position="219"/>
        <end position="250"/>
    </location>
</feature>
<evidence type="ECO:0008006" key="5">
    <source>
        <dbReference type="Google" id="ProtNLM"/>
    </source>
</evidence>
<dbReference type="SUPFAM" id="SSF63825">
    <property type="entry name" value="YWTD domain"/>
    <property type="match status" value="1"/>
</dbReference>
<dbReference type="Proteomes" id="UP000034653">
    <property type="component" value="Unassembled WGS sequence"/>
</dbReference>
<dbReference type="Gene3D" id="2.120.10.30">
    <property type="entry name" value="TolB, C-terminal domain"/>
    <property type="match status" value="1"/>
</dbReference>
<keyword evidence="2" id="KW-0472">Membrane</keyword>
<keyword evidence="2" id="KW-1133">Transmembrane helix</keyword>
<proteinExistence type="predicted"/>
<feature type="transmembrane region" description="Helical" evidence="2">
    <location>
        <begin position="296"/>
        <end position="316"/>
    </location>
</feature>
<dbReference type="AlphaFoldDB" id="A0A0G1Q399"/>
<accession>A0A0G1Q399</accession>
<evidence type="ECO:0000256" key="2">
    <source>
        <dbReference type="SAM" id="Phobius"/>
    </source>
</evidence>
<dbReference type="EMBL" id="LCLG01000005">
    <property type="protein sequence ID" value="KKU12173.1"/>
    <property type="molecule type" value="Genomic_DNA"/>
</dbReference>
<evidence type="ECO:0000256" key="1">
    <source>
        <dbReference type="SAM" id="MobiDB-lite"/>
    </source>
</evidence>
<evidence type="ECO:0000313" key="4">
    <source>
        <dbReference type="Proteomes" id="UP000034653"/>
    </source>
</evidence>
<comment type="caution">
    <text evidence="3">The sequence shown here is derived from an EMBL/GenBank/DDBJ whole genome shotgun (WGS) entry which is preliminary data.</text>
</comment>
<reference evidence="3 4" key="1">
    <citation type="journal article" date="2015" name="Nature">
        <title>rRNA introns, odd ribosomes, and small enigmatic genomes across a large radiation of phyla.</title>
        <authorList>
            <person name="Brown C.T."/>
            <person name="Hug L.A."/>
            <person name="Thomas B.C."/>
            <person name="Sharon I."/>
            <person name="Castelle C.J."/>
            <person name="Singh A."/>
            <person name="Wilkins M.J."/>
            <person name="Williams K.H."/>
            <person name="Banfield J.F."/>
        </authorList>
    </citation>
    <scope>NUCLEOTIDE SEQUENCE [LARGE SCALE GENOMIC DNA]</scope>
</reference>
<dbReference type="InterPro" id="IPR011042">
    <property type="entry name" value="6-blade_b-propeller_TolB-like"/>
</dbReference>
<protein>
    <recommendedName>
        <fullName evidence="5">PPM-type phosphatase domain-containing protein</fullName>
    </recommendedName>
</protein>
<keyword evidence="2" id="KW-0812">Transmembrane</keyword>
<feature type="region of interest" description="Disordered" evidence="1">
    <location>
        <begin position="1"/>
        <end position="22"/>
    </location>
</feature>
<name>A0A0G1Q399_9BACT</name>
<evidence type="ECO:0000313" key="3">
    <source>
        <dbReference type="EMBL" id="KKU12173.1"/>
    </source>
</evidence>
<gene>
    <name evidence="3" type="ORF">UX19_C0005G0005</name>
</gene>